<evidence type="ECO:0000256" key="5">
    <source>
        <dbReference type="ARBA" id="ARBA00023136"/>
    </source>
</evidence>
<evidence type="ECO:0000256" key="2">
    <source>
        <dbReference type="ARBA" id="ARBA00006843"/>
    </source>
</evidence>
<keyword evidence="3 7" id="KW-0812">Transmembrane</keyword>
<name>A0A6P6QB89_CARAU</name>
<feature type="compositionally biased region" description="Basic and acidic residues" evidence="6">
    <location>
        <begin position="17"/>
        <end position="29"/>
    </location>
</feature>
<dbReference type="PANTHER" id="PTHR14948">
    <property type="entry name" value="NG5"/>
    <property type="match status" value="1"/>
</dbReference>
<dbReference type="KEGG" id="caua:113110726"/>
<dbReference type="GO" id="GO:0016020">
    <property type="term" value="C:membrane"/>
    <property type="evidence" value="ECO:0007669"/>
    <property type="project" value="UniProtKB-SubCell"/>
</dbReference>
<evidence type="ECO:0000313" key="8">
    <source>
        <dbReference type="Proteomes" id="UP000515129"/>
    </source>
</evidence>
<dbReference type="Proteomes" id="UP000515129">
    <property type="component" value="Chromosome 11"/>
</dbReference>
<dbReference type="PANTHER" id="PTHR14948:SF46">
    <property type="entry name" value="DISPANIN SUBFAMILY A MEMBER 2B-LIKE-RELATED"/>
    <property type="match status" value="1"/>
</dbReference>
<keyword evidence="8" id="KW-1185">Reference proteome</keyword>
<feature type="transmembrane region" description="Helical" evidence="7">
    <location>
        <begin position="157"/>
        <end position="179"/>
    </location>
</feature>
<dbReference type="InterPro" id="IPR051423">
    <property type="entry name" value="CD225/Dispanin"/>
</dbReference>
<comment type="similarity">
    <text evidence="2">Belongs to the CD225/Dispanin family.</text>
</comment>
<feature type="region of interest" description="Disordered" evidence="6">
    <location>
        <begin position="1"/>
        <end position="32"/>
    </location>
</feature>
<protein>
    <submittedName>
        <fullName evidence="9">Synapse differentiation-inducing gene protein 1-like</fullName>
    </submittedName>
</protein>
<accession>A0A6P6QB89</accession>
<evidence type="ECO:0000256" key="7">
    <source>
        <dbReference type="SAM" id="Phobius"/>
    </source>
</evidence>
<feature type="transmembrane region" description="Helical" evidence="7">
    <location>
        <begin position="111"/>
        <end position="136"/>
    </location>
</feature>
<organism evidence="8 9">
    <name type="scientific">Carassius auratus</name>
    <name type="common">Goldfish</name>
    <dbReference type="NCBI Taxonomy" id="7957"/>
    <lineage>
        <taxon>Eukaryota</taxon>
        <taxon>Metazoa</taxon>
        <taxon>Chordata</taxon>
        <taxon>Craniata</taxon>
        <taxon>Vertebrata</taxon>
        <taxon>Euteleostomi</taxon>
        <taxon>Actinopterygii</taxon>
        <taxon>Neopterygii</taxon>
        <taxon>Teleostei</taxon>
        <taxon>Ostariophysi</taxon>
        <taxon>Cypriniformes</taxon>
        <taxon>Cyprinidae</taxon>
        <taxon>Cyprininae</taxon>
        <taxon>Carassius</taxon>
    </lineage>
</organism>
<comment type="subcellular location">
    <subcellularLocation>
        <location evidence="1">Membrane</location>
    </subcellularLocation>
</comment>
<evidence type="ECO:0000313" key="9">
    <source>
        <dbReference type="RefSeq" id="XP_026130666.1"/>
    </source>
</evidence>
<gene>
    <name evidence="9" type="primary">LOC113110726</name>
</gene>
<keyword evidence="4 7" id="KW-1133">Transmembrane helix</keyword>
<evidence type="ECO:0000256" key="3">
    <source>
        <dbReference type="ARBA" id="ARBA00022692"/>
    </source>
</evidence>
<dbReference type="GeneID" id="113110726"/>
<evidence type="ECO:0000256" key="4">
    <source>
        <dbReference type="ARBA" id="ARBA00022989"/>
    </source>
</evidence>
<keyword evidence="5 7" id="KW-0472">Membrane</keyword>
<evidence type="ECO:0000256" key="6">
    <source>
        <dbReference type="SAM" id="MobiDB-lite"/>
    </source>
</evidence>
<dbReference type="InterPro" id="IPR007593">
    <property type="entry name" value="CD225/Dispanin_fam"/>
</dbReference>
<reference evidence="9" key="1">
    <citation type="submission" date="2025-08" db="UniProtKB">
        <authorList>
            <consortium name="RefSeq"/>
        </authorList>
    </citation>
    <scope>IDENTIFICATION</scope>
    <source>
        <strain evidence="9">Wakin</strain>
        <tissue evidence="9">Muscle</tissue>
    </source>
</reference>
<sequence length="181" mass="19736">MYNQGPSVGRINPTFTDPRDEQDHLEKSRMGQSVQQPYYPYTGYQIPRANPIPSGYPNQPYGAPGAPQGQYVHQSYPGMAVYPQAAYDGQTGVTVQPNVFMAPLLMAAPDYLGYSIFTMLFCCLPLGIAAVVYSCYTRDANLAGQRELAMSHSRAAFILNNVALGIGLTITAVSLIIIFTL</sequence>
<dbReference type="OrthoDB" id="6083617at2759"/>
<dbReference type="AlphaFoldDB" id="A0A6P6QB89"/>
<dbReference type="RefSeq" id="XP_026130666.1">
    <property type="nucleotide sequence ID" value="XM_026274881.1"/>
</dbReference>
<evidence type="ECO:0000256" key="1">
    <source>
        <dbReference type="ARBA" id="ARBA00004370"/>
    </source>
</evidence>
<dbReference type="Pfam" id="PF04505">
    <property type="entry name" value="CD225"/>
    <property type="match status" value="1"/>
</dbReference>
<proteinExistence type="inferred from homology"/>